<organism evidence="1 2">
    <name type="scientific">Lactobacillus phage Bacchae</name>
    <dbReference type="NCBI Taxonomy" id="2079429"/>
    <lineage>
        <taxon>Viruses</taxon>
        <taxon>Duplodnaviria</taxon>
        <taxon>Heunggongvirae</taxon>
        <taxon>Uroviricota</taxon>
        <taxon>Caudoviricetes</taxon>
        <taxon>Herelleviridae</taxon>
        <taxon>Harbinvirus</taxon>
        <taxon>Harbinvirus bacchae</taxon>
    </lineage>
</organism>
<dbReference type="EMBL" id="MG765277">
    <property type="protein sequence ID" value="AUV59900.1"/>
    <property type="molecule type" value="Genomic_DNA"/>
</dbReference>
<accession>A0A2K9VCF8</accession>
<proteinExistence type="predicted"/>
<sequence length="94" mass="10629">MTSSITDLKAKIEAVNDDNPYKFILTKQLNVLEQETCEFCHKPYKNMIDEAGWDLGIDSDTSFGIKYFDLVMSTSKGFASTPANYCPKCGRKLF</sequence>
<protein>
    <submittedName>
        <fullName evidence="1">Uncharacterized protein</fullName>
    </submittedName>
</protein>
<dbReference type="Proteomes" id="UP000241463">
    <property type="component" value="Segment"/>
</dbReference>
<reference evidence="1 2" key="1">
    <citation type="submission" date="2018-01" db="EMBL/GenBank/DDBJ databases">
        <title>Lactobacillus phages that infect wine-derived L. plantarum strains.</title>
        <authorList>
            <person name="Kyrkou I."/>
            <person name="Hestbjerg Hansen L."/>
        </authorList>
    </citation>
    <scope>NUCLEOTIDE SEQUENCE [LARGE SCALE GENOMIC DNA]</scope>
</reference>
<evidence type="ECO:0000313" key="2">
    <source>
        <dbReference type="Proteomes" id="UP000241463"/>
    </source>
</evidence>
<dbReference type="GeneID" id="54988629"/>
<keyword evidence="2" id="KW-1185">Reference proteome</keyword>
<name>A0A2K9VCF8_9CAUD</name>
<evidence type="ECO:0000313" key="1">
    <source>
        <dbReference type="EMBL" id="AUV59900.1"/>
    </source>
</evidence>
<dbReference type="RefSeq" id="YP_009798184.1">
    <property type="nucleotide sequence ID" value="NC_047924.1"/>
</dbReference>
<dbReference type="KEGG" id="vg:54988629"/>